<comment type="caution">
    <text evidence="2">The sequence shown here is derived from an EMBL/GenBank/DDBJ whole genome shotgun (WGS) entry which is preliminary data.</text>
</comment>
<gene>
    <name evidence="2" type="ORF">Ctob_006048</name>
</gene>
<organism evidence="2 3">
    <name type="scientific">Chrysochromulina tobinii</name>
    <dbReference type="NCBI Taxonomy" id="1460289"/>
    <lineage>
        <taxon>Eukaryota</taxon>
        <taxon>Haptista</taxon>
        <taxon>Haptophyta</taxon>
        <taxon>Prymnesiophyceae</taxon>
        <taxon>Prymnesiales</taxon>
        <taxon>Chrysochromulinaceae</taxon>
        <taxon>Chrysochromulina</taxon>
    </lineage>
</organism>
<name>A0A0M0JUS5_9EUKA</name>
<keyword evidence="3" id="KW-1185">Reference proteome</keyword>
<evidence type="ECO:0000313" key="3">
    <source>
        <dbReference type="Proteomes" id="UP000037460"/>
    </source>
</evidence>
<dbReference type="EMBL" id="JWZX01002228">
    <property type="protein sequence ID" value="KOO30426.1"/>
    <property type="molecule type" value="Genomic_DNA"/>
</dbReference>
<feature type="region of interest" description="Disordered" evidence="1">
    <location>
        <begin position="30"/>
        <end position="169"/>
    </location>
</feature>
<sequence length="169" mass="18236">MEFDPVHLLIEDSVGDIPPEINDFFDKLLDPFASGHTHGDQSIGDSSPIDAPMTPNYISSFAASKRHKSSSERYVGSPISTMEPADFGSPQSPKSSKSGSRSSSPPNSSGAHLSRKNKQQRCSICKECGHKSRTCRFGQQGDNQAVDVLPMDSPPSSSRRSHFAQADAL</sequence>
<dbReference type="Proteomes" id="UP000037460">
    <property type="component" value="Unassembled WGS sequence"/>
</dbReference>
<protein>
    <submittedName>
        <fullName evidence="2">Uncharacterized protein</fullName>
    </submittedName>
</protein>
<dbReference type="AlphaFoldDB" id="A0A0M0JUS5"/>
<reference evidence="3" key="1">
    <citation type="journal article" date="2015" name="PLoS Genet.">
        <title>Genome Sequence and Transcriptome Analyses of Chrysochromulina tobin: Metabolic Tools for Enhanced Algal Fitness in the Prominent Order Prymnesiales (Haptophyceae).</title>
        <authorList>
            <person name="Hovde B.T."/>
            <person name="Deodato C.R."/>
            <person name="Hunsperger H.M."/>
            <person name="Ryken S.A."/>
            <person name="Yost W."/>
            <person name="Jha R.K."/>
            <person name="Patterson J."/>
            <person name="Monnat R.J. Jr."/>
            <person name="Barlow S.B."/>
            <person name="Starkenburg S.R."/>
            <person name="Cattolico R.A."/>
        </authorList>
    </citation>
    <scope>NUCLEOTIDE SEQUENCE</scope>
    <source>
        <strain evidence="3">CCMP291</strain>
    </source>
</reference>
<accession>A0A0M0JUS5</accession>
<evidence type="ECO:0000313" key="2">
    <source>
        <dbReference type="EMBL" id="KOO30426.1"/>
    </source>
</evidence>
<evidence type="ECO:0000256" key="1">
    <source>
        <dbReference type="SAM" id="MobiDB-lite"/>
    </source>
</evidence>
<feature type="compositionally biased region" description="Low complexity" evidence="1">
    <location>
        <begin position="88"/>
        <end position="110"/>
    </location>
</feature>
<proteinExistence type="predicted"/>